<sequence>MSTRQRFPAELYVEFISHATPSTAAAIALTARQFQALVAPLLYRDVVLTFTAARLFFRTLRLNPELGGRVRSLRLLGTRHHEGEDFNAAIECLTDVKALHIMCPVDLDTLLTKFSSILTTFTYGSPITDDLYHFLLQQHYIHHLSIYHPVVRPGLWKRTRATWFLGHLVQVEAHMDDICHLIVGAHVERLKIRYSEPELPQAPYLPMKFIALSSSKLTHLEVSAAQFLDTTRDELTRFLPALRMLILVEDFTWGSREHVSEHFEPRVVDLADKLTALPALRRIAVVTQFGAPQATAFYHALRNHCRAPTSTSLSFTPLRPSAVGPQPRGLTIFGDALGARTPRALTAGSDIKSQESGTQSIHPGQGGLDNVPDPQPGDAVTPPYLFLGISRKPSVGREWHVDVVPVIVPIMPRPLFFLHVFAHPLRWHPPQVPRVLQARPQPTSSSLVPTATPLWPSSLTLLLGILHKPSACHKGGVNLLPRRWCRPRHPDGLLHSPSSLAFPTSPPRATRAASTSFLVVGADRDTPTVFFPQTVVWHPSHPPRVPQAPRQPTSSPFVSTATPLRPFSLNLLLGIPHKPSACRKGGVNVLPRR</sequence>
<feature type="region of interest" description="Disordered" evidence="1">
    <location>
        <begin position="347"/>
        <end position="375"/>
    </location>
</feature>
<evidence type="ECO:0000313" key="3">
    <source>
        <dbReference type="Proteomes" id="UP001215598"/>
    </source>
</evidence>
<accession>A0AAD7DTK8</accession>
<evidence type="ECO:0000256" key="1">
    <source>
        <dbReference type="SAM" id="MobiDB-lite"/>
    </source>
</evidence>
<keyword evidence="3" id="KW-1185">Reference proteome</keyword>
<name>A0AAD7DTK8_9AGAR</name>
<evidence type="ECO:0000313" key="2">
    <source>
        <dbReference type="EMBL" id="KAJ7699409.1"/>
    </source>
</evidence>
<proteinExistence type="predicted"/>
<reference evidence="2" key="1">
    <citation type="submission" date="2023-03" db="EMBL/GenBank/DDBJ databases">
        <title>Massive genome expansion in bonnet fungi (Mycena s.s.) driven by repeated elements and novel gene families across ecological guilds.</title>
        <authorList>
            <consortium name="Lawrence Berkeley National Laboratory"/>
            <person name="Harder C.B."/>
            <person name="Miyauchi S."/>
            <person name="Viragh M."/>
            <person name="Kuo A."/>
            <person name="Thoen E."/>
            <person name="Andreopoulos B."/>
            <person name="Lu D."/>
            <person name="Skrede I."/>
            <person name="Drula E."/>
            <person name="Henrissat B."/>
            <person name="Morin E."/>
            <person name="Kohler A."/>
            <person name="Barry K."/>
            <person name="LaButti K."/>
            <person name="Morin E."/>
            <person name="Salamov A."/>
            <person name="Lipzen A."/>
            <person name="Mereny Z."/>
            <person name="Hegedus B."/>
            <person name="Baldrian P."/>
            <person name="Stursova M."/>
            <person name="Weitz H."/>
            <person name="Taylor A."/>
            <person name="Grigoriev I.V."/>
            <person name="Nagy L.G."/>
            <person name="Martin F."/>
            <person name="Kauserud H."/>
        </authorList>
    </citation>
    <scope>NUCLEOTIDE SEQUENCE</scope>
    <source>
        <strain evidence="2">CBHHK182m</strain>
    </source>
</reference>
<comment type="caution">
    <text evidence="2">The sequence shown here is derived from an EMBL/GenBank/DDBJ whole genome shotgun (WGS) entry which is preliminary data.</text>
</comment>
<gene>
    <name evidence="2" type="ORF">B0H16DRAFT_1749443</name>
</gene>
<dbReference type="EMBL" id="JARKIB010000574">
    <property type="protein sequence ID" value="KAJ7699409.1"/>
    <property type="molecule type" value="Genomic_DNA"/>
</dbReference>
<dbReference type="Proteomes" id="UP001215598">
    <property type="component" value="Unassembled WGS sequence"/>
</dbReference>
<organism evidence="2 3">
    <name type="scientific">Mycena metata</name>
    <dbReference type="NCBI Taxonomy" id="1033252"/>
    <lineage>
        <taxon>Eukaryota</taxon>
        <taxon>Fungi</taxon>
        <taxon>Dikarya</taxon>
        <taxon>Basidiomycota</taxon>
        <taxon>Agaricomycotina</taxon>
        <taxon>Agaricomycetes</taxon>
        <taxon>Agaricomycetidae</taxon>
        <taxon>Agaricales</taxon>
        <taxon>Marasmiineae</taxon>
        <taxon>Mycenaceae</taxon>
        <taxon>Mycena</taxon>
    </lineage>
</organism>
<dbReference type="AlphaFoldDB" id="A0AAD7DTK8"/>
<protein>
    <submittedName>
        <fullName evidence="2">Uncharacterized protein</fullName>
    </submittedName>
</protein>